<evidence type="ECO:0000256" key="1">
    <source>
        <dbReference type="SAM" id="MobiDB-lite"/>
    </source>
</evidence>
<gene>
    <name evidence="2" type="ORF">MELLADRAFT_60706</name>
</gene>
<name>F4RC17_MELLP</name>
<feature type="region of interest" description="Disordered" evidence="1">
    <location>
        <begin position="218"/>
        <end position="264"/>
    </location>
</feature>
<sequence length="507" mass="56221">MNPTPSNSFHLSNLGTFNTQQANLASKEEFNVWGWKRQMESAESKKGGAANTLKGTLGPASCAVNITAQPIIAGTPKTFTSDHGAKTFSSFINTQAPDWPVAFTRDAWNDIILFCNNNLKFTFENQCSMYHIFPLPIIFLDQYISLGVGKDHMSYDQIRIHVDAKANKKAQQGPLAKINITLIFTPGVYLQTVSQDKYDQLITISMGLTLKEYLHNQPEVKDSSNKSHQTSQKKRPSNSTSAGSEGSTSFKLNIPQSTKVATTTKTNSRLLSANHLTTLRSYQHPLQRSNSPPVWWFDPANKNLPLFGANTRTSVTLELDSVTMSHCNVGNINMLSGVLGCEVAVPISAAWANSTRAPIWKNVILLAIHVEPVANGLEIRDLEETLSLPSDPLFKTIRQADISVRPWRVSCHVDLSDPHPSSVSKEQFGGQILFDGSLLNVLARKHMEENSLLNYLEELQTNCQARKLLYDFQEFVAGHSGTNPLLAALVKNLEVHVLFYGFMFITL</sequence>
<dbReference type="VEuPathDB" id="FungiDB:MELLADRAFT_60706"/>
<organism evidence="3">
    <name type="scientific">Melampsora larici-populina (strain 98AG31 / pathotype 3-4-7)</name>
    <name type="common">Poplar leaf rust fungus</name>
    <dbReference type="NCBI Taxonomy" id="747676"/>
    <lineage>
        <taxon>Eukaryota</taxon>
        <taxon>Fungi</taxon>
        <taxon>Dikarya</taxon>
        <taxon>Basidiomycota</taxon>
        <taxon>Pucciniomycotina</taxon>
        <taxon>Pucciniomycetes</taxon>
        <taxon>Pucciniales</taxon>
        <taxon>Melampsoraceae</taxon>
        <taxon>Melampsora</taxon>
    </lineage>
</organism>
<evidence type="ECO:0000313" key="2">
    <source>
        <dbReference type="EMBL" id="EGG10201.1"/>
    </source>
</evidence>
<feature type="compositionally biased region" description="Polar residues" evidence="1">
    <location>
        <begin position="237"/>
        <end position="264"/>
    </location>
</feature>
<protein>
    <submittedName>
        <fullName evidence="2">Uncharacterized protein</fullName>
    </submittedName>
</protein>
<dbReference type="AlphaFoldDB" id="F4RC17"/>
<proteinExistence type="predicted"/>
<reference evidence="3" key="1">
    <citation type="journal article" date="2011" name="Proc. Natl. Acad. Sci. U.S.A.">
        <title>Obligate biotrophy features unraveled by the genomic analysis of rust fungi.</title>
        <authorList>
            <person name="Duplessis S."/>
            <person name="Cuomo C.A."/>
            <person name="Lin Y.-C."/>
            <person name="Aerts A."/>
            <person name="Tisserant E."/>
            <person name="Veneault-Fourrey C."/>
            <person name="Joly D.L."/>
            <person name="Hacquard S."/>
            <person name="Amselem J."/>
            <person name="Cantarel B.L."/>
            <person name="Chiu R."/>
            <person name="Coutinho P.M."/>
            <person name="Feau N."/>
            <person name="Field M."/>
            <person name="Frey P."/>
            <person name="Gelhaye E."/>
            <person name="Goldberg J."/>
            <person name="Grabherr M.G."/>
            <person name="Kodira C.D."/>
            <person name="Kohler A."/>
            <person name="Kuees U."/>
            <person name="Lindquist E.A."/>
            <person name="Lucas S.M."/>
            <person name="Mago R."/>
            <person name="Mauceli E."/>
            <person name="Morin E."/>
            <person name="Murat C."/>
            <person name="Pangilinan J.L."/>
            <person name="Park R."/>
            <person name="Pearson M."/>
            <person name="Quesneville H."/>
            <person name="Rouhier N."/>
            <person name="Sakthikumar S."/>
            <person name="Salamov A.A."/>
            <person name="Schmutz J."/>
            <person name="Selles B."/>
            <person name="Shapiro H."/>
            <person name="Tanguay P."/>
            <person name="Tuskan G.A."/>
            <person name="Henrissat B."/>
            <person name="Van de Peer Y."/>
            <person name="Rouze P."/>
            <person name="Ellis J.G."/>
            <person name="Dodds P.N."/>
            <person name="Schein J.E."/>
            <person name="Zhong S."/>
            <person name="Hamelin R.C."/>
            <person name="Grigoriev I.V."/>
            <person name="Szabo L.J."/>
            <person name="Martin F."/>
        </authorList>
    </citation>
    <scope>NUCLEOTIDE SEQUENCE [LARGE SCALE GENOMIC DNA]</scope>
    <source>
        <strain evidence="3">98AG31 / pathotype 3-4-7</strain>
    </source>
</reference>
<dbReference type="Proteomes" id="UP000001072">
    <property type="component" value="Unassembled WGS sequence"/>
</dbReference>
<dbReference type="HOGENOM" id="CLU_019700_0_0_1"/>
<evidence type="ECO:0000313" key="3">
    <source>
        <dbReference type="Proteomes" id="UP000001072"/>
    </source>
</evidence>
<keyword evidence="3" id="KW-1185">Reference proteome</keyword>
<dbReference type="InParanoid" id="F4RC17"/>
<accession>F4RC17</accession>
<dbReference type="KEGG" id="mlr:MELLADRAFT_60706"/>
<dbReference type="GeneID" id="18929596"/>
<dbReference type="EMBL" id="GL883095">
    <property type="protein sequence ID" value="EGG10201.1"/>
    <property type="molecule type" value="Genomic_DNA"/>
</dbReference>
<dbReference type="RefSeq" id="XP_007406502.1">
    <property type="nucleotide sequence ID" value="XM_007406440.1"/>
</dbReference>